<dbReference type="EMBL" id="CM023476">
    <property type="protein sequence ID" value="KAH7940806.1"/>
    <property type="molecule type" value="Genomic_DNA"/>
</dbReference>
<keyword evidence="2" id="KW-1185">Reference proteome</keyword>
<sequence>MQGSPEDPDKYDNNPIATHLRRHPDLHKDYQEKRNACERPSKLKGASKASGQQPSIADSFKPKMKASAPKAPTDDKNDSSLCSSWYAPLQHCRRTGFPRHDEVRYAGLCPAVSDNVL</sequence>
<comment type="caution">
    <text evidence="1">The sequence shown here is derived from an EMBL/GenBank/DDBJ whole genome shotgun (WGS) entry which is preliminary data.</text>
</comment>
<gene>
    <name evidence="1" type="ORF">HPB49_006044</name>
</gene>
<evidence type="ECO:0000313" key="2">
    <source>
        <dbReference type="Proteomes" id="UP000821865"/>
    </source>
</evidence>
<proteinExistence type="predicted"/>
<organism evidence="1 2">
    <name type="scientific">Dermacentor silvarum</name>
    <name type="common">Tick</name>
    <dbReference type="NCBI Taxonomy" id="543639"/>
    <lineage>
        <taxon>Eukaryota</taxon>
        <taxon>Metazoa</taxon>
        <taxon>Ecdysozoa</taxon>
        <taxon>Arthropoda</taxon>
        <taxon>Chelicerata</taxon>
        <taxon>Arachnida</taxon>
        <taxon>Acari</taxon>
        <taxon>Parasitiformes</taxon>
        <taxon>Ixodida</taxon>
        <taxon>Ixodoidea</taxon>
        <taxon>Ixodidae</taxon>
        <taxon>Rhipicephalinae</taxon>
        <taxon>Dermacentor</taxon>
    </lineage>
</organism>
<dbReference type="Proteomes" id="UP000821865">
    <property type="component" value="Chromosome 7"/>
</dbReference>
<protein>
    <submittedName>
        <fullName evidence="1">Uncharacterized protein</fullName>
    </submittedName>
</protein>
<name>A0ACB8CDP2_DERSI</name>
<reference evidence="1" key="1">
    <citation type="submission" date="2020-05" db="EMBL/GenBank/DDBJ databases">
        <title>Large-scale comparative analyses of tick genomes elucidate their genetic diversity and vector capacities.</title>
        <authorList>
            <person name="Jia N."/>
            <person name="Wang J."/>
            <person name="Shi W."/>
            <person name="Du L."/>
            <person name="Sun Y."/>
            <person name="Zhan W."/>
            <person name="Jiang J."/>
            <person name="Wang Q."/>
            <person name="Zhang B."/>
            <person name="Ji P."/>
            <person name="Sakyi L.B."/>
            <person name="Cui X."/>
            <person name="Yuan T."/>
            <person name="Jiang B."/>
            <person name="Yang W."/>
            <person name="Lam T.T.-Y."/>
            <person name="Chang Q."/>
            <person name="Ding S."/>
            <person name="Wang X."/>
            <person name="Zhu J."/>
            <person name="Ruan X."/>
            <person name="Zhao L."/>
            <person name="Wei J."/>
            <person name="Que T."/>
            <person name="Du C."/>
            <person name="Cheng J."/>
            <person name="Dai P."/>
            <person name="Han X."/>
            <person name="Huang E."/>
            <person name="Gao Y."/>
            <person name="Liu J."/>
            <person name="Shao H."/>
            <person name="Ye R."/>
            <person name="Li L."/>
            <person name="Wei W."/>
            <person name="Wang X."/>
            <person name="Wang C."/>
            <person name="Yang T."/>
            <person name="Huo Q."/>
            <person name="Li W."/>
            <person name="Guo W."/>
            <person name="Chen H."/>
            <person name="Zhou L."/>
            <person name="Ni X."/>
            <person name="Tian J."/>
            <person name="Zhou Y."/>
            <person name="Sheng Y."/>
            <person name="Liu T."/>
            <person name="Pan Y."/>
            <person name="Xia L."/>
            <person name="Li J."/>
            <person name="Zhao F."/>
            <person name="Cao W."/>
        </authorList>
    </citation>
    <scope>NUCLEOTIDE SEQUENCE</scope>
    <source>
        <strain evidence="1">Dsil-2018</strain>
    </source>
</reference>
<accession>A0ACB8CDP2</accession>
<evidence type="ECO:0000313" key="1">
    <source>
        <dbReference type="EMBL" id="KAH7940806.1"/>
    </source>
</evidence>